<accession>A0A7X2L9F1</accession>
<keyword evidence="2 6" id="KW-0349">Heme</keyword>
<dbReference type="Proteomes" id="UP000441032">
    <property type="component" value="Unassembled WGS sequence"/>
</dbReference>
<organism evidence="9 10">
    <name type="scientific">Ralstonia pickettii</name>
    <name type="common">Burkholderia pickettii</name>
    <dbReference type="NCBI Taxonomy" id="329"/>
    <lineage>
        <taxon>Bacteria</taxon>
        <taxon>Pseudomonadati</taxon>
        <taxon>Pseudomonadota</taxon>
        <taxon>Betaproteobacteria</taxon>
        <taxon>Burkholderiales</taxon>
        <taxon>Burkholderiaceae</taxon>
        <taxon>Ralstonia</taxon>
    </lineage>
</organism>
<dbReference type="InterPro" id="IPR036909">
    <property type="entry name" value="Cyt_c-like_dom_sf"/>
</dbReference>
<dbReference type="GO" id="GO:0009055">
    <property type="term" value="F:electron transfer activity"/>
    <property type="evidence" value="ECO:0007669"/>
    <property type="project" value="InterPro"/>
</dbReference>
<comment type="caution">
    <text evidence="9">The sequence shown here is derived from an EMBL/GenBank/DDBJ whole genome shotgun (WGS) entry which is preliminary data.</text>
</comment>
<proteinExistence type="predicted"/>
<reference evidence="9 10" key="1">
    <citation type="submission" date="2019-11" db="EMBL/GenBank/DDBJ databases">
        <title>Phenotypic characterization of an OXA-22 and OXA-60 co-producing Ralstonia pickettii clinical strain.</title>
        <authorList>
            <person name="He F."/>
        </authorList>
    </citation>
    <scope>NUCLEOTIDE SEQUENCE [LARGE SCALE GENOMIC DNA]</scope>
    <source>
        <strain evidence="9 10">PSLESD1</strain>
    </source>
</reference>
<sequence length="224" mass="23783">MIQRPALHAIGIALASLAFGAPARAEGDPARGAQAARTCMACHSFAPGRHLTGPSLAGVLGRKAGTANGFARYSDAVKQSGLVWDKRNLDAWLKNPAAMVPGNTMTFPGVADAHTRADLVAYLEAVSTGRVKVPDHGLPNLKELDAASRVTSIRYCGDTYRLTTADRKTHAFWEFNLRFKTDGSAAGPAAGQPVLIDTGMQGDRAAVVFARPEEISAFIQRRCP</sequence>
<feature type="signal peptide" evidence="7">
    <location>
        <begin position="1"/>
        <end position="25"/>
    </location>
</feature>
<feature type="domain" description="Cytochrome c" evidence="8">
    <location>
        <begin position="27"/>
        <end position="127"/>
    </location>
</feature>
<evidence type="ECO:0000256" key="5">
    <source>
        <dbReference type="ARBA" id="ARBA00023004"/>
    </source>
</evidence>
<dbReference type="InterPro" id="IPR002327">
    <property type="entry name" value="Cyt_c_1A/1B"/>
</dbReference>
<evidence type="ECO:0000256" key="6">
    <source>
        <dbReference type="PROSITE-ProRule" id="PRU00433"/>
    </source>
</evidence>
<evidence type="ECO:0000256" key="3">
    <source>
        <dbReference type="ARBA" id="ARBA00022723"/>
    </source>
</evidence>
<evidence type="ECO:0000256" key="2">
    <source>
        <dbReference type="ARBA" id="ARBA00022617"/>
    </source>
</evidence>
<dbReference type="InterPro" id="IPR009056">
    <property type="entry name" value="Cyt_c-like_dom"/>
</dbReference>
<dbReference type="SUPFAM" id="SSF46626">
    <property type="entry name" value="Cytochrome c"/>
    <property type="match status" value="1"/>
</dbReference>
<keyword evidence="3 6" id="KW-0479">Metal-binding</keyword>
<evidence type="ECO:0000259" key="8">
    <source>
        <dbReference type="PROSITE" id="PS51007"/>
    </source>
</evidence>
<keyword evidence="1" id="KW-0813">Transport</keyword>
<keyword evidence="5 6" id="KW-0408">Iron</keyword>
<evidence type="ECO:0000256" key="7">
    <source>
        <dbReference type="SAM" id="SignalP"/>
    </source>
</evidence>
<name>A0A7X2L9F1_RALPI</name>
<dbReference type="GO" id="GO:0020037">
    <property type="term" value="F:heme binding"/>
    <property type="evidence" value="ECO:0007669"/>
    <property type="project" value="InterPro"/>
</dbReference>
<dbReference type="PANTHER" id="PTHR11961">
    <property type="entry name" value="CYTOCHROME C"/>
    <property type="match status" value="1"/>
</dbReference>
<evidence type="ECO:0000256" key="4">
    <source>
        <dbReference type="ARBA" id="ARBA00022982"/>
    </source>
</evidence>
<keyword evidence="7" id="KW-0732">Signal</keyword>
<gene>
    <name evidence="9" type="ORF">GJQ57_05010</name>
</gene>
<dbReference type="GO" id="GO:0046872">
    <property type="term" value="F:metal ion binding"/>
    <property type="evidence" value="ECO:0007669"/>
    <property type="project" value="UniProtKB-KW"/>
</dbReference>
<dbReference type="EMBL" id="WJYN01000001">
    <property type="protein sequence ID" value="MRS98014.1"/>
    <property type="molecule type" value="Genomic_DNA"/>
</dbReference>
<evidence type="ECO:0000256" key="1">
    <source>
        <dbReference type="ARBA" id="ARBA00022448"/>
    </source>
</evidence>
<dbReference type="PRINTS" id="PR00604">
    <property type="entry name" value="CYTCHRMECIAB"/>
</dbReference>
<dbReference type="PROSITE" id="PS51007">
    <property type="entry name" value="CYTC"/>
    <property type="match status" value="1"/>
</dbReference>
<evidence type="ECO:0000313" key="10">
    <source>
        <dbReference type="Proteomes" id="UP000441032"/>
    </source>
</evidence>
<evidence type="ECO:0000313" key="9">
    <source>
        <dbReference type="EMBL" id="MRS98014.1"/>
    </source>
</evidence>
<protein>
    <submittedName>
        <fullName evidence="9">C-type cytochrome</fullName>
    </submittedName>
</protein>
<keyword evidence="4" id="KW-0249">Electron transport</keyword>
<dbReference type="Gene3D" id="1.10.760.10">
    <property type="entry name" value="Cytochrome c-like domain"/>
    <property type="match status" value="1"/>
</dbReference>
<dbReference type="AlphaFoldDB" id="A0A7X2L9F1"/>
<feature type="chain" id="PRO_5031429516" evidence="7">
    <location>
        <begin position="26"/>
        <end position="224"/>
    </location>
</feature>